<feature type="repeat" description="ANK" evidence="3">
    <location>
        <begin position="160"/>
        <end position="188"/>
    </location>
</feature>
<organism evidence="4 5">
    <name type="scientific">Tetrapyrgos nigripes</name>
    <dbReference type="NCBI Taxonomy" id="182062"/>
    <lineage>
        <taxon>Eukaryota</taxon>
        <taxon>Fungi</taxon>
        <taxon>Dikarya</taxon>
        <taxon>Basidiomycota</taxon>
        <taxon>Agaricomycotina</taxon>
        <taxon>Agaricomycetes</taxon>
        <taxon>Agaricomycetidae</taxon>
        <taxon>Agaricales</taxon>
        <taxon>Marasmiineae</taxon>
        <taxon>Marasmiaceae</taxon>
        <taxon>Tetrapyrgos</taxon>
    </lineage>
</organism>
<dbReference type="OrthoDB" id="194358at2759"/>
<feature type="repeat" description="ANK" evidence="3">
    <location>
        <begin position="123"/>
        <end position="155"/>
    </location>
</feature>
<dbReference type="Pfam" id="PF12796">
    <property type="entry name" value="Ank_2"/>
    <property type="match status" value="1"/>
</dbReference>
<name>A0A8H5D5Z7_9AGAR</name>
<dbReference type="PROSITE" id="PS50088">
    <property type="entry name" value="ANK_REPEAT"/>
    <property type="match status" value="3"/>
</dbReference>
<accession>A0A8H5D5Z7</accession>
<keyword evidence="1" id="KW-0677">Repeat</keyword>
<evidence type="ECO:0000313" key="4">
    <source>
        <dbReference type="EMBL" id="KAF5353823.1"/>
    </source>
</evidence>
<dbReference type="EMBL" id="JAACJM010000061">
    <property type="protein sequence ID" value="KAF5353823.1"/>
    <property type="molecule type" value="Genomic_DNA"/>
</dbReference>
<dbReference type="Proteomes" id="UP000559256">
    <property type="component" value="Unassembled WGS sequence"/>
</dbReference>
<proteinExistence type="predicted"/>
<protein>
    <submittedName>
        <fullName evidence="4">Uncharacterized protein</fullName>
    </submittedName>
</protein>
<feature type="repeat" description="ANK" evidence="3">
    <location>
        <begin position="200"/>
        <end position="232"/>
    </location>
</feature>
<dbReference type="SMART" id="SM00248">
    <property type="entry name" value="ANK"/>
    <property type="match status" value="5"/>
</dbReference>
<keyword evidence="5" id="KW-1185">Reference proteome</keyword>
<evidence type="ECO:0000256" key="3">
    <source>
        <dbReference type="PROSITE-ProRule" id="PRU00023"/>
    </source>
</evidence>
<reference evidence="4 5" key="1">
    <citation type="journal article" date="2020" name="ISME J.">
        <title>Uncovering the hidden diversity of litter-decomposition mechanisms in mushroom-forming fungi.</title>
        <authorList>
            <person name="Floudas D."/>
            <person name="Bentzer J."/>
            <person name="Ahren D."/>
            <person name="Johansson T."/>
            <person name="Persson P."/>
            <person name="Tunlid A."/>
        </authorList>
    </citation>
    <scope>NUCLEOTIDE SEQUENCE [LARGE SCALE GENOMIC DNA]</scope>
    <source>
        <strain evidence="4 5">CBS 291.85</strain>
    </source>
</reference>
<dbReference type="PANTHER" id="PTHR24188">
    <property type="entry name" value="ANKYRIN REPEAT PROTEIN"/>
    <property type="match status" value="1"/>
</dbReference>
<dbReference type="PROSITE" id="PS50297">
    <property type="entry name" value="ANK_REP_REGION"/>
    <property type="match status" value="2"/>
</dbReference>
<evidence type="ECO:0000313" key="5">
    <source>
        <dbReference type="Proteomes" id="UP000559256"/>
    </source>
</evidence>
<dbReference type="PANTHER" id="PTHR24188:SF29">
    <property type="entry name" value="GH09064P"/>
    <property type="match status" value="1"/>
</dbReference>
<dbReference type="Gene3D" id="1.25.40.20">
    <property type="entry name" value="Ankyrin repeat-containing domain"/>
    <property type="match status" value="2"/>
</dbReference>
<evidence type="ECO:0000256" key="2">
    <source>
        <dbReference type="ARBA" id="ARBA00023043"/>
    </source>
</evidence>
<evidence type="ECO:0000256" key="1">
    <source>
        <dbReference type="ARBA" id="ARBA00022737"/>
    </source>
</evidence>
<dbReference type="Pfam" id="PF00023">
    <property type="entry name" value="Ank"/>
    <property type="match status" value="2"/>
</dbReference>
<dbReference type="AlphaFoldDB" id="A0A8H5D5Z7"/>
<dbReference type="SUPFAM" id="SSF48403">
    <property type="entry name" value="Ankyrin repeat"/>
    <property type="match status" value="1"/>
</dbReference>
<dbReference type="InterPro" id="IPR036770">
    <property type="entry name" value="Ankyrin_rpt-contain_sf"/>
</dbReference>
<comment type="caution">
    <text evidence="4">The sequence shown here is derived from an EMBL/GenBank/DDBJ whole genome shotgun (WGS) entry which is preliminary data.</text>
</comment>
<keyword evidence="2 3" id="KW-0040">ANK repeat</keyword>
<sequence length="325" mass="36245">MFLHLIPPIWNDELSSSSAQHHTMLAYCLKWLQSLQSNDSIQEVVQQTVHCVFQDTALKYLSGEIYDFQPALKCYVDLDWNSIQAFIWDTLRRRDETDNHKVCSSLYSLWRKAKEISHFPPQEPGYALHDAAKDGYFHIVKVLVENEADVNADGGFYGFALQAAAYQGELDIVKYLVEKGADVNAEGGFYGFAMQAAAFRGDLDIVNSSIWGHLDIVKYLVEKGADVNAKGGEYGFALQAAADRVDIVHYLVEKGADVNAKGGRYGFALQAAAHWGKLDVIKYFVEEKGVDVNTKGGRYGSALEAAQWGNELEVVKYLQEHGATE</sequence>
<gene>
    <name evidence="4" type="ORF">D9758_010630</name>
</gene>
<dbReference type="InterPro" id="IPR002110">
    <property type="entry name" value="Ankyrin_rpt"/>
</dbReference>